<evidence type="ECO:0000313" key="2">
    <source>
        <dbReference type="EMBL" id="MDQ7249445.1"/>
    </source>
</evidence>
<keyword evidence="3" id="KW-1185">Reference proteome</keyword>
<proteinExistence type="predicted"/>
<name>A0ABU0YP07_9PROT</name>
<dbReference type="InterPro" id="IPR039554">
    <property type="entry name" value="HigA2-like_HTH"/>
</dbReference>
<dbReference type="InterPro" id="IPR010982">
    <property type="entry name" value="Lambda_DNA-bd_dom_sf"/>
</dbReference>
<protein>
    <submittedName>
        <fullName evidence="2">XRE family transcriptional regulator</fullName>
    </submittedName>
</protein>
<sequence>MTKRNRHEGSSLDSMFEELGELREVQEIALRKMLAVELAKTMKRRRWSTVRLAKELGTSRPQIDRLLHPSPTNSITVSTLARAAALMGKRVELVDA</sequence>
<dbReference type="Pfam" id="PF13744">
    <property type="entry name" value="HTH_37"/>
    <property type="match status" value="1"/>
</dbReference>
<evidence type="ECO:0000259" key="1">
    <source>
        <dbReference type="Pfam" id="PF13744"/>
    </source>
</evidence>
<accession>A0ABU0YP07</accession>
<evidence type="ECO:0000313" key="3">
    <source>
        <dbReference type="Proteomes" id="UP001230156"/>
    </source>
</evidence>
<dbReference type="Gene3D" id="1.10.260.40">
    <property type="entry name" value="lambda repressor-like DNA-binding domains"/>
    <property type="match status" value="1"/>
</dbReference>
<dbReference type="Proteomes" id="UP001230156">
    <property type="component" value="Unassembled WGS sequence"/>
</dbReference>
<organism evidence="2 3">
    <name type="scientific">Dongia sedimenti</name>
    <dbReference type="NCBI Taxonomy" id="3064282"/>
    <lineage>
        <taxon>Bacteria</taxon>
        <taxon>Pseudomonadati</taxon>
        <taxon>Pseudomonadota</taxon>
        <taxon>Alphaproteobacteria</taxon>
        <taxon>Rhodospirillales</taxon>
        <taxon>Dongiaceae</taxon>
        <taxon>Dongia</taxon>
    </lineage>
</organism>
<dbReference type="SUPFAM" id="SSF47413">
    <property type="entry name" value="lambda repressor-like DNA-binding domains"/>
    <property type="match status" value="1"/>
</dbReference>
<dbReference type="RefSeq" id="WP_379957427.1">
    <property type="nucleotide sequence ID" value="NZ_JAUYVI010000005.1"/>
</dbReference>
<feature type="domain" description="HigA2-like helix-turn-helix" evidence="1">
    <location>
        <begin position="22"/>
        <end position="93"/>
    </location>
</feature>
<reference evidence="3" key="1">
    <citation type="submission" date="2023-08" db="EMBL/GenBank/DDBJ databases">
        <title>Rhodospirillaceae gen. nov., a novel taxon isolated from the Yangtze River Yuezi River estuary sludge.</title>
        <authorList>
            <person name="Ruan L."/>
        </authorList>
    </citation>
    <scope>NUCLEOTIDE SEQUENCE [LARGE SCALE GENOMIC DNA]</scope>
    <source>
        <strain evidence="3">R-7</strain>
    </source>
</reference>
<comment type="caution">
    <text evidence="2">The sequence shown here is derived from an EMBL/GenBank/DDBJ whole genome shotgun (WGS) entry which is preliminary data.</text>
</comment>
<gene>
    <name evidence="2" type="ORF">Q8A70_17285</name>
</gene>
<dbReference type="EMBL" id="JAUYVI010000005">
    <property type="protein sequence ID" value="MDQ7249445.1"/>
    <property type="molecule type" value="Genomic_DNA"/>
</dbReference>